<dbReference type="EMBL" id="CP017556">
    <property type="protein sequence ID" value="AOW04477.1"/>
    <property type="molecule type" value="Genomic_DNA"/>
</dbReference>
<dbReference type="RefSeq" id="XP_068138922.1">
    <property type="nucleotide sequence ID" value="XM_068282821.1"/>
</dbReference>
<dbReference type="Proteomes" id="UP000182444">
    <property type="component" value="Chromosome 1D"/>
</dbReference>
<sequence>MHLADILRNASPNLGVSTPTNSPLSRTTCQSHYTHQQSIRGTSIAVRCNYFAVALVTCERQPTAEEMEVEVPVQNRFSFQMTDSRWPIRDEHSQSMSQMLTGSDIVEEGKRQENVDS</sequence>
<proteinExistence type="predicted"/>
<feature type="compositionally biased region" description="Basic and acidic residues" evidence="1">
    <location>
        <begin position="107"/>
        <end position="117"/>
    </location>
</feature>
<feature type="region of interest" description="Disordered" evidence="1">
    <location>
        <begin position="90"/>
        <end position="117"/>
    </location>
</feature>
<dbReference type="VEuPathDB" id="FungiDB:YALI1_D28993g"/>
<evidence type="ECO:0000313" key="3">
    <source>
        <dbReference type="Proteomes" id="UP000182444"/>
    </source>
</evidence>
<protein>
    <submittedName>
        <fullName evidence="2">Uncharacterized protein</fullName>
    </submittedName>
</protein>
<feature type="region of interest" description="Disordered" evidence="1">
    <location>
        <begin position="9"/>
        <end position="28"/>
    </location>
</feature>
<name>A0A1D8NFS5_YARLL</name>
<organism evidence="2 3">
    <name type="scientific">Yarrowia lipolytica</name>
    <name type="common">Candida lipolytica</name>
    <dbReference type="NCBI Taxonomy" id="4952"/>
    <lineage>
        <taxon>Eukaryota</taxon>
        <taxon>Fungi</taxon>
        <taxon>Dikarya</taxon>
        <taxon>Ascomycota</taxon>
        <taxon>Saccharomycotina</taxon>
        <taxon>Dipodascomycetes</taxon>
        <taxon>Dipodascales</taxon>
        <taxon>Dipodascales incertae sedis</taxon>
        <taxon>Yarrowia</taxon>
    </lineage>
</organism>
<dbReference type="GeneID" id="94583433"/>
<gene>
    <name evidence="2" type="ORF">YALI1_D28993g</name>
</gene>
<evidence type="ECO:0000256" key="1">
    <source>
        <dbReference type="SAM" id="MobiDB-lite"/>
    </source>
</evidence>
<feature type="compositionally biased region" description="Polar residues" evidence="1">
    <location>
        <begin position="10"/>
        <end position="28"/>
    </location>
</feature>
<accession>A0A1D8NFS5</accession>
<evidence type="ECO:0000313" key="2">
    <source>
        <dbReference type="EMBL" id="AOW04477.1"/>
    </source>
</evidence>
<reference evidence="2 3" key="1">
    <citation type="journal article" date="2016" name="PLoS ONE">
        <title>Sequence Assembly of Yarrowia lipolytica Strain W29/CLIB89 Shows Transposable Element Diversity.</title>
        <authorList>
            <person name="Magnan C."/>
            <person name="Yu J."/>
            <person name="Chang I."/>
            <person name="Jahn E."/>
            <person name="Kanomata Y."/>
            <person name="Wu J."/>
            <person name="Zeller M."/>
            <person name="Oakes M."/>
            <person name="Baldi P."/>
            <person name="Sandmeyer S."/>
        </authorList>
    </citation>
    <scope>NUCLEOTIDE SEQUENCE [LARGE SCALE GENOMIC DNA]</scope>
    <source>
        <strain evidence="3">CLIB89(W29)</strain>
    </source>
</reference>
<dbReference type="AlphaFoldDB" id="A0A1D8NFS5"/>